<keyword evidence="3 16" id="KW-0328">Glycosyltransferase</keyword>
<dbReference type="OrthoDB" id="40902at2759"/>
<dbReference type="Gene3D" id="3.30.200.20">
    <property type="entry name" value="Phosphorylase Kinase, domain 1"/>
    <property type="match status" value="1"/>
</dbReference>
<evidence type="ECO:0000256" key="9">
    <source>
        <dbReference type="ARBA" id="ARBA00022968"/>
    </source>
</evidence>
<dbReference type="Pfam" id="PF00852">
    <property type="entry name" value="Glyco_transf_10"/>
    <property type="match status" value="1"/>
</dbReference>
<dbReference type="InterPro" id="IPR017441">
    <property type="entry name" value="Protein_kinase_ATP_BS"/>
</dbReference>
<feature type="binding site" evidence="15">
    <location>
        <position position="453"/>
    </location>
    <ligand>
        <name>ATP</name>
        <dbReference type="ChEBI" id="CHEBI:30616"/>
    </ligand>
</feature>
<comment type="caution">
    <text evidence="16">Lacks conserved residue(s) required for the propagation of feature annotation.</text>
</comment>
<dbReference type="Pfam" id="PF00069">
    <property type="entry name" value="Pkinase"/>
    <property type="match status" value="1"/>
</dbReference>
<keyword evidence="8 15" id="KW-0067">ATP-binding</keyword>
<feature type="region of interest" description="Disordered" evidence="17">
    <location>
        <begin position="710"/>
        <end position="730"/>
    </location>
</feature>
<comment type="subcellular location">
    <subcellularLocation>
        <location evidence="13">Endomembrane system</location>
        <topology evidence="13">Single-pass membrane protein</topology>
    </subcellularLocation>
    <subcellularLocation>
        <location evidence="16">Golgi apparatus</location>
        <location evidence="16">Golgi stack membrane</location>
        <topology evidence="16">Single-pass type II membrane protein</topology>
    </subcellularLocation>
    <subcellularLocation>
        <location evidence="1">Membrane</location>
        <topology evidence="1">Single-pass type II membrane protein</topology>
    </subcellularLocation>
</comment>
<dbReference type="GO" id="GO:0005524">
    <property type="term" value="F:ATP binding"/>
    <property type="evidence" value="ECO:0007669"/>
    <property type="project" value="UniProtKB-UniRule"/>
</dbReference>
<dbReference type="PROSITE" id="PS00107">
    <property type="entry name" value="PROTEIN_KINASE_ATP"/>
    <property type="match status" value="1"/>
</dbReference>
<dbReference type="Pfam" id="PF17039">
    <property type="entry name" value="Glyco_tran_10_N"/>
    <property type="match status" value="1"/>
</dbReference>
<feature type="transmembrane region" description="Helical" evidence="16">
    <location>
        <begin position="321"/>
        <end position="339"/>
    </location>
</feature>
<evidence type="ECO:0000256" key="13">
    <source>
        <dbReference type="ARBA" id="ARBA00037847"/>
    </source>
</evidence>
<comment type="similarity">
    <text evidence="16">Belongs to the glycosyltransferase 10 family.</text>
</comment>
<dbReference type="EC" id="2.4.1.-" evidence="16"/>
<evidence type="ECO:0000256" key="11">
    <source>
        <dbReference type="ARBA" id="ARBA00023136"/>
    </source>
</evidence>
<dbReference type="InterPro" id="IPR038577">
    <property type="entry name" value="GT10-like_C_sf"/>
</dbReference>
<comment type="pathway">
    <text evidence="14">Protein modification.</text>
</comment>
<dbReference type="PROSITE" id="PS00108">
    <property type="entry name" value="PROTEIN_KINASE_ST"/>
    <property type="match status" value="1"/>
</dbReference>
<organism evidence="19 20">
    <name type="scientific">Mucor plumbeus</name>
    <dbReference type="NCBI Taxonomy" id="97098"/>
    <lineage>
        <taxon>Eukaryota</taxon>
        <taxon>Fungi</taxon>
        <taxon>Fungi incertae sedis</taxon>
        <taxon>Mucoromycota</taxon>
        <taxon>Mucoromycotina</taxon>
        <taxon>Mucoromycetes</taxon>
        <taxon>Mucorales</taxon>
        <taxon>Mucorineae</taxon>
        <taxon>Mucoraceae</taxon>
        <taxon>Mucor</taxon>
    </lineage>
</organism>
<dbReference type="GO" id="GO:0008417">
    <property type="term" value="F:fucosyltransferase activity"/>
    <property type="evidence" value="ECO:0007669"/>
    <property type="project" value="UniProtKB-ARBA"/>
</dbReference>
<protein>
    <recommendedName>
        <fullName evidence="16">Fucosyltransferase</fullName>
        <ecNumber evidence="16">2.4.1.-</ecNumber>
    </recommendedName>
</protein>
<dbReference type="PROSITE" id="PS50011">
    <property type="entry name" value="PROTEIN_KINASE_DOM"/>
    <property type="match status" value="1"/>
</dbReference>
<keyword evidence="11 16" id="KW-0472">Membrane</keyword>
<keyword evidence="16" id="KW-0333">Golgi apparatus</keyword>
<evidence type="ECO:0000256" key="7">
    <source>
        <dbReference type="ARBA" id="ARBA00022777"/>
    </source>
</evidence>
<dbReference type="FunFam" id="3.40.50.11660:FF:000002">
    <property type="entry name" value="Alpha-(1,3)-fucosyltransferase"/>
    <property type="match status" value="1"/>
</dbReference>
<keyword evidence="4 16" id="KW-0808">Transferase</keyword>
<keyword evidence="9" id="KW-0735">Signal-anchor</keyword>
<evidence type="ECO:0000256" key="15">
    <source>
        <dbReference type="PROSITE-ProRule" id="PRU10141"/>
    </source>
</evidence>
<dbReference type="EMBL" id="JAEPRC010000260">
    <property type="protein sequence ID" value="KAG2202335.1"/>
    <property type="molecule type" value="Genomic_DNA"/>
</dbReference>
<dbReference type="Gene3D" id="3.40.50.11660">
    <property type="entry name" value="Glycosyl transferase family 10, C-terminal domain"/>
    <property type="match status" value="1"/>
</dbReference>
<dbReference type="AlphaFoldDB" id="A0A8H7R2G4"/>
<evidence type="ECO:0000256" key="3">
    <source>
        <dbReference type="ARBA" id="ARBA00022676"/>
    </source>
</evidence>
<dbReference type="FunFam" id="3.30.200.20:FF:000042">
    <property type="entry name" value="Aurora kinase A"/>
    <property type="match status" value="1"/>
</dbReference>
<dbReference type="Gene3D" id="1.10.510.10">
    <property type="entry name" value="Transferase(Phosphotransferase) domain 1"/>
    <property type="match status" value="1"/>
</dbReference>
<evidence type="ECO:0000256" key="4">
    <source>
        <dbReference type="ARBA" id="ARBA00022679"/>
    </source>
</evidence>
<evidence type="ECO:0000256" key="17">
    <source>
        <dbReference type="SAM" id="MobiDB-lite"/>
    </source>
</evidence>
<accession>A0A8H7R2G4</accession>
<name>A0A8H7R2G4_9FUNG</name>
<evidence type="ECO:0000256" key="10">
    <source>
        <dbReference type="ARBA" id="ARBA00022989"/>
    </source>
</evidence>
<keyword evidence="10 16" id="KW-1133">Transmembrane helix</keyword>
<keyword evidence="6 15" id="KW-0547">Nucleotide-binding</keyword>
<dbReference type="CDD" id="cd05117">
    <property type="entry name" value="STKc_CAMK"/>
    <property type="match status" value="1"/>
</dbReference>
<dbReference type="UniPathway" id="UPA00378"/>
<evidence type="ECO:0000256" key="14">
    <source>
        <dbReference type="ARBA" id="ARBA00043952"/>
    </source>
</evidence>
<feature type="domain" description="Protein kinase" evidence="18">
    <location>
        <begin position="414"/>
        <end position="671"/>
    </location>
</feature>
<evidence type="ECO:0000256" key="6">
    <source>
        <dbReference type="ARBA" id="ARBA00022741"/>
    </source>
</evidence>
<keyword evidence="7" id="KW-0418">Kinase</keyword>
<gene>
    <name evidence="19" type="ORF">INT46_010339</name>
</gene>
<reference evidence="19" key="1">
    <citation type="submission" date="2020-12" db="EMBL/GenBank/DDBJ databases">
        <title>Metabolic potential, ecology and presence of endohyphal bacteria is reflected in genomic diversity of Mucoromycotina.</title>
        <authorList>
            <person name="Muszewska A."/>
            <person name="Okrasinska A."/>
            <person name="Steczkiewicz K."/>
            <person name="Drgas O."/>
            <person name="Orlowska M."/>
            <person name="Perlinska-Lenart U."/>
            <person name="Aleksandrzak-Piekarczyk T."/>
            <person name="Szatraj K."/>
            <person name="Zielenkiewicz U."/>
            <person name="Pilsyk S."/>
            <person name="Malc E."/>
            <person name="Mieczkowski P."/>
            <person name="Kruszewska J.S."/>
            <person name="Biernat P."/>
            <person name="Pawlowska J."/>
        </authorList>
    </citation>
    <scope>NUCLEOTIDE SEQUENCE</scope>
    <source>
        <strain evidence="19">CBS 226.32</strain>
    </source>
</reference>
<dbReference type="FunFam" id="1.10.510.10:FF:000026">
    <property type="entry name" value="Calcium/calmodulin-dependent protein kinase type 1"/>
    <property type="match status" value="1"/>
</dbReference>
<evidence type="ECO:0000256" key="5">
    <source>
        <dbReference type="ARBA" id="ARBA00022692"/>
    </source>
</evidence>
<evidence type="ECO:0000256" key="1">
    <source>
        <dbReference type="ARBA" id="ARBA00004606"/>
    </source>
</evidence>
<dbReference type="InterPro" id="IPR011009">
    <property type="entry name" value="Kinase-like_dom_sf"/>
</dbReference>
<keyword evidence="5 16" id="KW-0812">Transmembrane</keyword>
<dbReference type="SUPFAM" id="SSF53756">
    <property type="entry name" value="UDP-Glycosyltransferase/glycogen phosphorylase"/>
    <property type="match status" value="1"/>
</dbReference>
<dbReference type="InterPro" id="IPR008271">
    <property type="entry name" value="Ser/Thr_kinase_AS"/>
</dbReference>
<evidence type="ECO:0000256" key="16">
    <source>
        <dbReference type="RuleBase" id="RU003832"/>
    </source>
</evidence>
<dbReference type="Proteomes" id="UP000650833">
    <property type="component" value="Unassembled WGS sequence"/>
</dbReference>
<keyword evidence="12" id="KW-0325">Glycoprotein</keyword>
<dbReference type="GO" id="GO:0004674">
    <property type="term" value="F:protein serine/threonine kinase activity"/>
    <property type="evidence" value="ECO:0007669"/>
    <property type="project" value="UniProtKB-KW"/>
</dbReference>
<keyword evidence="20" id="KW-1185">Reference proteome</keyword>
<dbReference type="InterPro" id="IPR055270">
    <property type="entry name" value="Glyco_tran_10_C"/>
</dbReference>
<dbReference type="SMART" id="SM00220">
    <property type="entry name" value="S_TKc"/>
    <property type="match status" value="1"/>
</dbReference>
<dbReference type="PANTHER" id="PTHR24347">
    <property type="entry name" value="SERINE/THREONINE-PROTEIN KINASE"/>
    <property type="match status" value="1"/>
</dbReference>
<dbReference type="GO" id="GO:0032580">
    <property type="term" value="C:Golgi cisterna membrane"/>
    <property type="evidence" value="ECO:0007669"/>
    <property type="project" value="UniProtKB-SubCell"/>
</dbReference>
<dbReference type="SUPFAM" id="SSF56112">
    <property type="entry name" value="Protein kinase-like (PK-like)"/>
    <property type="match status" value="1"/>
</dbReference>
<keyword evidence="2" id="KW-0723">Serine/threonine-protein kinase</keyword>
<evidence type="ECO:0000259" key="18">
    <source>
        <dbReference type="PROSITE" id="PS50011"/>
    </source>
</evidence>
<evidence type="ECO:0000313" key="19">
    <source>
        <dbReference type="EMBL" id="KAG2202335.1"/>
    </source>
</evidence>
<evidence type="ECO:0000313" key="20">
    <source>
        <dbReference type="Proteomes" id="UP000650833"/>
    </source>
</evidence>
<evidence type="ECO:0000256" key="12">
    <source>
        <dbReference type="ARBA" id="ARBA00023180"/>
    </source>
</evidence>
<evidence type="ECO:0000256" key="8">
    <source>
        <dbReference type="ARBA" id="ARBA00022840"/>
    </source>
</evidence>
<comment type="caution">
    <text evidence="19">The sequence shown here is derived from an EMBL/GenBank/DDBJ whole genome shotgun (WGS) entry which is preliminary data.</text>
</comment>
<evidence type="ECO:0000256" key="2">
    <source>
        <dbReference type="ARBA" id="ARBA00022527"/>
    </source>
</evidence>
<proteinExistence type="inferred from homology"/>
<sequence length="730" mass="84807">MAQVFPIIYWTKWFDTYQWEGYNINKCNLSYTCQFTHDRAQLSNTSVVIFHASDMNDKNDIPPMKENRAWVYHNAEAPKNQPDIIDKMQYSMTYRLDSDFPWGYLEKDYLLQQMQKPLDKQQYKRKTPVAWIVSNCKASNYRHHYVQELSKWIDVDIYGHCINNQDFPDNTTTIDLISQYHFYLSFENSNCKDYVTEKLSNTYVAGTIPIVDGPSDYGPFIPNPHSVIRVDQFENPKQLANYLQKILTEKDLYKSYFDYREKGLSDRFKATLDSFEQGKCDLCKLAYERYSNISLYYPGKKIYLDNTCIDHKHYTFTKTSIWRIYLPLILLILIILLSFSRARKYSYNKLKNNIRKRHIFFFFLSYLNLNKLYIHFLMSHQHNPFVKRVLALFKKTHEDDDSPKYPSALNAKYIIHEKTLGVGSFAVVKECSERSTGEKCAVKIILKKVIAGKEHMLDSELDILKKVRHEHIVSLHDIYESSDAVYIVTDLCTGGELFQRIVERGTYTEAIAADLVRQMLEGLAYLHSQDIVHRDIKPENLLFKTPAENAELLITDFGLSKLLKNNNEVLTTACGTPGYVAPEVLLGTGHGKPVDIWSVGVIMYTLLSGYTPFYGEDQNELFDSIMKGKYDFDDEYWGDISAEAKDFINKLLTFDPKERVTAEEALRDVWITSEEDNGINLAPNVRKGFNSRRTLKSLVTAVAAINKWKHGDHPTLEEEEEDNKKAGDEE</sequence>
<dbReference type="InterPro" id="IPR000719">
    <property type="entry name" value="Prot_kinase_dom"/>
</dbReference>
<feature type="transmembrane region" description="Helical" evidence="16">
    <location>
        <begin position="359"/>
        <end position="378"/>
    </location>
</feature>
<dbReference type="InterPro" id="IPR031481">
    <property type="entry name" value="Glyco_tran_10_N"/>
</dbReference>